<name>A0A836FZS9_9TRYP</name>
<reference evidence="2" key="1">
    <citation type="journal article" date="2021" name="Microbiol. Resour. Announc.">
        <title>LGAAP: Leishmaniinae Genome Assembly and Annotation Pipeline.</title>
        <authorList>
            <person name="Almutairi H."/>
            <person name="Urbaniak M.D."/>
            <person name="Bates M.D."/>
            <person name="Jariyapan N."/>
            <person name="Kwakye-Nuako G."/>
            <person name="Thomaz-Soccol V."/>
            <person name="Al-Salem W.S."/>
            <person name="Dillon R.J."/>
            <person name="Bates P.A."/>
            <person name="Gatherer D."/>
        </authorList>
    </citation>
    <scope>NUCLEOTIDE SEQUENCE [LARGE SCALE GENOMIC DNA]</scope>
</reference>
<dbReference type="KEGG" id="loi:92356420"/>
<sequence length="70" mass="7354">MSRGVASHAAKRGALPVLCSRCLCAAAASGRARMTAVRGIQTVTECRCNSTLARLRRTHSIHAVGSFTVV</sequence>
<protein>
    <submittedName>
        <fullName evidence="1">Uncharacterized protein</fullName>
    </submittedName>
</protein>
<dbReference type="EMBL" id="JAFHLR010000036">
    <property type="protein sequence ID" value="KAG5464956.1"/>
    <property type="molecule type" value="Genomic_DNA"/>
</dbReference>
<keyword evidence="2" id="KW-1185">Reference proteome</keyword>
<reference evidence="2" key="2">
    <citation type="journal article" date="2021" name="Sci. Data">
        <title>Chromosome-scale genome sequencing, assembly and annotation of six genomes from subfamily Leishmaniinae.</title>
        <authorList>
            <person name="Almutairi H."/>
            <person name="Urbaniak M.D."/>
            <person name="Bates M.D."/>
            <person name="Jariyapan N."/>
            <person name="Kwakye-Nuako G."/>
            <person name="Thomaz Soccol V."/>
            <person name="Al-Salem W.S."/>
            <person name="Dillon R.J."/>
            <person name="Bates P.A."/>
            <person name="Gatherer D."/>
        </authorList>
    </citation>
    <scope>NUCLEOTIDE SEQUENCE [LARGE SCALE GENOMIC DNA]</scope>
</reference>
<dbReference type="RefSeq" id="XP_067058587.1">
    <property type="nucleotide sequence ID" value="XM_067202486.1"/>
</dbReference>
<dbReference type="AlphaFoldDB" id="A0A836FZS9"/>
<organism evidence="1 2">
    <name type="scientific">Leishmania orientalis</name>
    <dbReference type="NCBI Taxonomy" id="2249476"/>
    <lineage>
        <taxon>Eukaryota</taxon>
        <taxon>Discoba</taxon>
        <taxon>Euglenozoa</taxon>
        <taxon>Kinetoplastea</taxon>
        <taxon>Metakinetoplastina</taxon>
        <taxon>Trypanosomatida</taxon>
        <taxon>Trypanosomatidae</taxon>
        <taxon>Leishmaniinae</taxon>
        <taxon>Leishmania</taxon>
    </lineage>
</organism>
<evidence type="ECO:0000313" key="1">
    <source>
        <dbReference type="EMBL" id="KAG5464956.1"/>
    </source>
</evidence>
<evidence type="ECO:0000313" key="2">
    <source>
        <dbReference type="Proteomes" id="UP000674143"/>
    </source>
</evidence>
<comment type="caution">
    <text evidence="1">The sequence shown here is derived from an EMBL/GenBank/DDBJ whole genome shotgun (WGS) entry which is preliminary data.</text>
</comment>
<dbReference type="GeneID" id="92356420"/>
<gene>
    <name evidence="1" type="ORF">LSCM4_00404</name>
</gene>
<dbReference type="Proteomes" id="UP000674143">
    <property type="component" value="Unassembled WGS sequence"/>
</dbReference>
<accession>A0A836FZS9</accession>
<proteinExistence type="predicted"/>